<protein>
    <submittedName>
        <fullName evidence="4">DUF4388 domain-containing protein</fullName>
    </submittedName>
</protein>
<keyword evidence="1" id="KW-0597">Phosphoprotein</keyword>
<gene>
    <name evidence="4" type="ORF">JFN93_23685</name>
</gene>
<dbReference type="GO" id="GO:0000160">
    <property type="term" value="P:phosphorelay signal transduction system"/>
    <property type="evidence" value="ECO:0007669"/>
    <property type="project" value="InterPro"/>
</dbReference>
<evidence type="ECO:0000259" key="3">
    <source>
        <dbReference type="PROSITE" id="PS50110"/>
    </source>
</evidence>
<accession>A0A8J7S8L0</accession>
<dbReference type="CDD" id="cd00156">
    <property type="entry name" value="REC"/>
    <property type="match status" value="1"/>
</dbReference>
<dbReference type="EMBL" id="JAEMHM010000028">
    <property type="protein sequence ID" value="MBJ6727721.1"/>
    <property type="molecule type" value="Genomic_DNA"/>
</dbReference>
<dbReference type="InterPro" id="IPR025497">
    <property type="entry name" value="PatA-like_N"/>
</dbReference>
<name>A0A8J7S8L0_9BACT</name>
<dbReference type="Gene3D" id="3.30.450.40">
    <property type="match status" value="1"/>
</dbReference>
<evidence type="ECO:0000313" key="5">
    <source>
        <dbReference type="Proteomes" id="UP000636888"/>
    </source>
</evidence>
<dbReference type="InterPro" id="IPR037257">
    <property type="entry name" value="T2SS_E_N_sf"/>
</dbReference>
<proteinExistence type="predicted"/>
<dbReference type="SUPFAM" id="SSF52172">
    <property type="entry name" value="CheY-like"/>
    <property type="match status" value="1"/>
</dbReference>
<organism evidence="4 5">
    <name type="scientific">Geomesophilobacter sediminis</name>
    <dbReference type="NCBI Taxonomy" id="2798584"/>
    <lineage>
        <taxon>Bacteria</taxon>
        <taxon>Pseudomonadati</taxon>
        <taxon>Thermodesulfobacteriota</taxon>
        <taxon>Desulfuromonadia</taxon>
        <taxon>Geobacterales</taxon>
        <taxon>Geobacteraceae</taxon>
        <taxon>Geomesophilobacter</taxon>
    </lineage>
</organism>
<evidence type="ECO:0000256" key="2">
    <source>
        <dbReference type="SAM" id="MobiDB-lite"/>
    </source>
</evidence>
<dbReference type="PANTHER" id="PTHR36304">
    <property type="entry name" value="DOMAIN GTPASE-ACTIVATING PROTEIN, PUTATIVE-RELATED-RELATED"/>
    <property type="match status" value="1"/>
</dbReference>
<evidence type="ECO:0000256" key="1">
    <source>
        <dbReference type="PROSITE-ProRule" id="PRU00169"/>
    </source>
</evidence>
<dbReference type="InterPro" id="IPR011006">
    <property type="entry name" value="CheY-like_superfamily"/>
</dbReference>
<feature type="domain" description="Response regulatory" evidence="3">
    <location>
        <begin position="229"/>
        <end position="352"/>
    </location>
</feature>
<keyword evidence="5" id="KW-1185">Reference proteome</keyword>
<dbReference type="PROSITE" id="PS50110">
    <property type="entry name" value="RESPONSE_REGULATORY"/>
    <property type="match status" value="1"/>
</dbReference>
<feature type="compositionally biased region" description="Basic and acidic residues" evidence="2">
    <location>
        <begin position="209"/>
        <end position="221"/>
    </location>
</feature>
<dbReference type="InterPro" id="IPR001789">
    <property type="entry name" value="Sig_transdc_resp-reg_receiver"/>
</dbReference>
<reference evidence="4" key="1">
    <citation type="submission" date="2020-12" db="EMBL/GenBank/DDBJ databases">
        <title>Geomonas sp. Red875, isolated from river sediment.</title>
        <authorList>
            <person name="Xu Z."/>
            <person name="Zhang Z."/>
            <person name="Masuda Y."/>
            <person name="Itoh H."/>
            <person name="Senoo K."/>
        </authorList>
    </citation>
    <scope>NUCLEOTIDE SEQUENCE</scope>
    <source>
        <strain evidence="4">Red875</strain>
    </source>
</reference>
<dbReference type="PANTHER" id="PTHR36304:SF4">
    <property type="entry name" value="DUF4388 DOMAIN-CONTAINING PROTEIN"/>
    <property type="match status" value="1"/>
</dbReference>
<dbReference type="AlphaFoldDB" id="A0A8J7S8L0"/>
<evidence type="ECO:0000313" key="4">
    <source>
        <dbReference type="EMBL" id="MBJ6727721.1"/>
    </source>
</evidence>
<dbReference type="SUPFAM" id="SSF55781">
    <property type="entry name" value="GAF domain-like"/>
    <property type="match status" value="1"/>
</dbReference>
<dbReference type="Pfam" id="PF14332">
    <property type="entry name" value="DUF4388"/>
    <property type="match status" value="1"/>
</dbReference>
<sequence>MSLVGNLHDLGLGEILQIVSLSRKSGLLSLSHRDKKAELLFRRGDVIRASSSDVPARLGELLLSRDVVDSATLARALALQAEEGYRRLLGAILVEFGVSAQAIEDVVREQIETAVFGLFDWDEGAFEFEIREVAALPDAVRVDPLQLVIDLGVSPQWLAMEGTRILDEKRHSAEEGEEVDFAFNLIPEAPAAAAEPAATVNRTGPSDARAAEGVKELRRPSPELSQGRPLILVDDDPATLQALEGVLSRAGYAVTPAGGGEAALIALDTMYAEGVRPVLVVDLVMPRMDGTGLFGGLEFLELVQHNFPDVSPLAVTDLRDEEAEATLRELSVPLLDKPARGAEDGFAGSLERALGADGAPLDLGQELRQELGEAAEPPEPAPAAAAEEPGLSGMLEELRQPALGGGVILLALRFAARFLNRGVIFLVGREGIVGAGEFGIDSGDGRAAARIRSLKVPTQAPSVLATVAASGRPFKGVVPEARWNDVLLKELGEGRPVEAFAAPIVSAGKVVAILYGDNLPNYTPIGETDALEIFLSQAGVAMEKAFLKRTLQEQGQEET</sequence>
<dbReference type="InterPro" id="IPR029016">
    <property type="entry name" value="GAF-like_dom_sf"/>
</dbReference>
<dbReference type="Proteomes" id="UP000636888">
    <property type="component" value="Unassembled WGS sequence"/>
</dbReference>
<dbReference type="SUPFAM" id="SSF160246">
    <property type="entry name" value="EspE N-terminal domain-like"/>
    <property type="match status" value="1"/>
</dbReference>
<dbReference type="Gene3D" id="3.40.50.2300">
    <property type="match status" value="1"/>
</dbReference>
<feature type="modified residue" description="4-aspartylphosphate" evidence="1">
    <location>
        <position position="282"/>
    </location>
</feature>
<feature type="region of interest" description="Disordered" evidence="2">
    <location>
        <begin position="195"/>
        <end position="228"/>
    </location>
</feature>
<dbReference type="RefSeq" id="WP_199386862.1">
    <property type="nucleotide sequence ID" value="NZ_JAEMHM010000028.1"/>
</dbReference>
<comment type="caution">
    <text evidence="4">The sequence shown here is derived from an EMBL/GenBank/DDBJ whole genome shotgun (WGS) entry which is preliminary data.</text>
</comment>